<evidence type="ECO:0008006" key="4">
    <source>
        <dbReference type="Google" id="ProtNLM"/>
    </source>
</evidence>
<dbReference type="Proteomes" id="UP000323819">
    <property type="component" value="Unassembled WGS sequence"/>
</dbReference>
<reference evidence="2 3" key="1">
    <citation type="submission" date="2019-06" db="EMBL/GenBank/DDBJ databases">
        <title>Vibrio cholerae phylogeny based on whole-genome sequencing reveals genetic diversity and population strucutre.</title>
        <authorList>
            <person name="Zhiqiu Y."/>
            <person name="Bin L."/>
            <person name="Lingyan J."/>
        </authorList>
    </citation>
    <scope>NUCLEOTIDE SEQUENCE [LARGE SCALE GENOMIC DNA]</scope>
    <source>
        <strain evidence="2 3">N2814</strain>
    </source>
</reference>
<protein>
    <recommendedName>
        <fullName evidence="4">VWA domain-containing protein</fullName>
    </recommendedName>
</protein>
<evidence type="ECO:0000256" key="1">
    <source>
        <dbReference type="SAM" id="MobiDB-lite"/>
    </source>
</evidence>
<dbReference type="EMBL" id="VSIJ01000005">
    <property type="protein sequence ID" value="TXX67399.1"/>
    <property type="molecule type" value="Genomic_DNA"/>
</dbReference>
<name>A0ABD7STD6_VIBCL</name>
<gene>
    <name evidence="2" type="ORF">FXF03_02130</name>
</gene>
<feature type="region of interest" description="Disordered" evidence="1">
    <location>
        <begin position="189"/>
        <end position="223"/>
    </location>
</feature>
<dbReference type="RefSeq" id="WP_148521547.1">
    <property type="nucleotide sequence ID" value="NZ_VSIJ01000005.1"/>
</dbReference>
<accession>A0ABD7STD6</accession>
<feature type="compositionally biased region" description="Polar residues" evidence="1">
    <location>
        <begin position="199"/>
        <end position="217"/>
    </location>
</feature>
<dbReference type="AlphaFoldDB" id="A0ABD7STD6"/>
<comment type="caution">
    <text evidence="2">The sequence shown here is derived from an EMBL/GenBank/DDBJ whole genome shotgun (WGS) entry which is preliminary data.</text>
</comment>
<organism evidence="2 3">
    <name type="scientific">Vibrio cholerae</name>
    <dbReference type="NCBI Taxonomy" id="666"/>
    <lineage>
        <taxon>Bacteria</taxon>
        <taxon>Pseudomonadati</taxon>
        <taxon>Pseudomonadota</taxon>
        <taxon>Gammaproteobacteria</taxon>
        <taxon>Vibrionales</taxon>
        <taxon>Vibrionaceae</taxon>
        <taxon>Vibrio</taxon>
    </lineage>
</organism>
<proteinExistence type="predicted"/>
<evidence type="ECO:0000313" key="3">
    <source>
        <dbReference type="Proteomes" id="UP000323819"/>
    </source>
</evidence>
<evidence type="ECO:0000313" key="2">
    <source>
        <dbReference type="EMBL" id="TXX67399.1"/>
    </source>
</evidence>
<sequence length="560" mass="62795">MAKLCSDPQIQKLFQEYVRYFKDEEELSGFPRFEELSLRARDMPFFVYDNPAFVKLCSTAYTDFRSIYFNKDFLIGLMKCDEIALQRKLPANHVLFVIAHEVFHNFNFDDARLSLLENSIANVAQDINNNLQLQFGFGGKLKVYPEIMKEVLGFTGYGLTKEELDKYGRQSSDTIGLELFRAIVENQKSKQSKLDGNQRGKTGQPNNSTQSEQSNNPVDDFINSFEFGEPEQEKHTATAAEVANAAKEGGLPQSTIDMLGLTPKTAEQLAEIEELNKISCQNAGLQMQSIWEKLDSELKANTRAGDTPNFYEEKVKLDGIGRITWKVALDEVTSNAAINNDTFIQDEIIDEFFVNPALYDGSYVPMEQDRGILISIVDTSGSMRKPFIMSGFNESLASVDNLGTGNGVKECLVFPADTNIKNKYWVLTEHNASAIADELMLIGGGGTDFTIPIQNALLTAQNDGKKVNAVALFTDLDSNPPNFEKIESAIEGQLPPVLFITDKQSKEYRDYFEKACNGKAVVYYYDEGFEADIQKIKDDLDSFRLSTSQDELNEAPQFGM</sequence>